<reference evidence="2" key="3">
    <citation type="submission" date="2021-05" db="UniProtKB">
        <authorList>
            <consortium name="EnsemblPlants"/>
        </authorList>
    </citation>
    <scope>IDENTIFICATION</scope>
    <source>
        <strain evidence="2">cv. B73</strain>
    </source>
</reference>
<feature type="compositionally biased region" description="Basic and acidic residues" evidence="1">
    <location>
        <begin position="609"/>
        <end position="618"/>
    </location>
</feature>
<dbReference type="InParanoid" id="A0A804P979"/>
<reference evidence="3" key="1">
    <citation type="journal article" date="2009" name="Science">
        <title>The B73 maize genome: complexity, diversity, and dynamics.</title>
        <authorList>
            <person name="Schnable P.S."/>
            <person name="Ware D."/>
            <person name="Fulton R.S."/>
            <person name="Stein J.C."/>
            <person name="Wei F."/>
            <person name="Pasternak S."/>
            <person name="Liang C."/>
            <person name="Zhang J."/>
            <person name="Fulton L."/>
            <person name="Graves T.A."/>
            <person name="Minx P."/>
            <person name="Reily A.D."/>
            <person name="Courtney L."/>
            <person name="Kruchowski S.S."/>
            <person name="Tomlinson C."/>
            <person name="Strong C."/>
            <person name="Delehaunty K."/>
            <person name="Fronick C."/>
            <person name="Courtney B."/>
            <person name="Rock S.M."/>
            <person name="Belter E."/>
            <person name="Du F."/>
            <person name="Kim K."/>
            <person name="Abbott R.M."/>
            <person name="Cotton M."/>
            <person name="Levy A."/>
            <person name="Marchetto P."/>
            <person name="Ochoa K."/>
            <person name="Jackson S.M."/>
            <person name="Gillam B."/>
            <person name="Chen W."/>
            <person name="Yan L."/>
            <person name="Higginbotham J."/>
            <person name="Cardenas M."/>
            <person name="Waligorski J."/>
            <person name="Applebaum E."/>
            <person name="Phelps L."/>
            <person name="Falcone J."/>
            <person name="Kanchi K."/>
            <person name="Thane T."/>
            <person name="Scimone A."/>
            <person name="Thane N."/>
            <person name="Henke J."/>
            <person name="Wang T."/>
            <person name="Ruppert J."/>
            <person name="Shah N."/>
            <person name="Rotter K."/>
            <person name="Hodges J."/>
            <person name="Ingenthron E."/>
            <person name="Cordes M."/>
            <person name="Kohlberg S."/>
            <person name="Sgro J."/>
            <person name="Delgado B."/>
            <person name="Mead K."/>
            <person name="Chinwalla A."/>
            <person name="Leonard S."/>
            <person name="Crouse K."/>
            <person name="Collura K."/>
            <person name="Kudrna D."/>
            <person name="Currie J."/>
            <person name="He R."/>
            <person name="Angelova A."/>
            <person name="Rajasekar S."/>
            <person name="Mueller T."/>
            <person name="Lomeli R."/>
            <person name="Scara G."/>
            <person name="Ko A."/>
            <person name="Delaney K."/>
            <person name="Wissotski M."/>
            <person name="Lopez G."/>
            <person name="Campos D."/>
            <person name="Braidotti M."/>
            <person name="Ashley E."/>
            <person name="Golser W."/>
            <person name="Kim H."/>
            <person name="Lee S."/>
            <person name="Lin J."/>
            <person name="Dujmic Z."/>
            <person name="Kim W."/>
            <person name="Talag J."/>
            <person name="Zuccolo A."/>
            <person name="Fan C."/>
            <person name="Sebastian A."/>
            <person name="Kramer M."/>
            <person name="Spiegel L."/>
            <person name="Nascimento L."/>
            <person name="Zutavern T."/>
            <person name="Miller B."/>
            <person name="Ambroise C."/>
            <person name="Muller S."/>
            <person name="Spooner W."/>
            <person name="Narechania A."/>
            <person name="Ren L."/>
            <person name="Wei S."/>
            <person name="Kumari S."/>
            <person name="Faga B."/>
            <person name="Levy M.J."/>
            <person name="McMahan L."/>
            <person name="Van Buren P."/>
            <person name="Vaughn M.W."/>
            <person name="Ying K."/>
            <person name="Yeh C.-T."/>
            <person name="Emrich S.J."/>
            <person name="Jia Y."/>
            <person name="Kalyanaraman A."/>
            <person name="Hsia A.-P."/>
            <person name="Barbazuk W.B."/>
            <person name="Baucom R.S."/>
            <person name="Brutnell T.P."/>
            <person name="Carpita N.C."/>
            <person name="Chaparro C."/>
            <person name="Chia J.-M."/>
            <person name="Deragon J.-M."/>
            <person name="Estill J.C."/>
            <person name="Fu Y."/>
            <person name="Jeddeloh J.A."/>
            <person name="Han Y."/>
            <person name="Lee H."/>
            <person name="Li P."/>
            <person name="Lisch D.R."/>
            <person name="Liu S."/>
            <person name="Liu Z."/>
            <person name="Nagel D.H."/>
            <person name="McCann M.C."/>
            <person name="SanMiguel P."/>
            <person name="Myers A.M."/>
            <person name="Nettleton D."/>
            <person name="Nguyen J."/>
            <person name="Penning B.W."/>
            <person name="Ponnala L."/>
            <person name="Schneider K.L."/>
            <person name="Schwartz D.C."/>
            <person name="Sharma A."/>
            <person name="Soderlund C."/>
            <person name="Springer N.M."/>
            <person name="Sun Q."/>
            <person name="Wang H."/>
            <person name="Waterman M."/>
            <person name="Westerman R."/>
            <person name="Wolfgruber T.K."/>
            <person name="Yang L."/>
            <person name="Yu Y."/>
            <person name="Zhang L."/>
            <person name="Zhou S."/>
            <person name="Zhu Q."/>
            <person name="Bennetzen J.L."/>
            <person name="Dawe R.K."/>
            <person name="Jiang J."/>
            <person name="Jiang N."/>
            <person name="Presting G.G."/>
            <person name="Wessler S.R."/>
            <person name="Aluru S."/>
            <person name="Martienssen R.A."/>
            <person name="Clifton S.W."/>
            <person name="McCombie W.R."/>
            <person name="Wing R.A."/>
            <person name="Wilson R.K."/>
        </authorList>
    </citation>
    <scope>NUCLEOTIDE SEQUENCE [LARGE SCALE GENOMIC DNA]</scope>
    <source>
        <strain evidence="3">cv. B73</strain>
    </source>
</reference>
<feature type="compositionally biased region" description="Basic and acidic residues" evidence="1">
    <location>
        <begin position="575"/>
        <end position="600"/>
    </location>
</feature>
<keyword evidence="3" id="KW-1185">Reference proteome</keyword>
<proteinExistence type="predicted"/>
<evidence type="ECO:0000313" key="2">
    <source>
        <dbReference type="EnsemblPlants" id="Zm00001eb217640_P001"/>
    </source>
</evidence>
<reference evidence="2" key="2">
    <citation type="submission" date="2019-07" db="EMBL/GenBank/DDBJ databases">
        <authorList>
            <person name="Seetharam A."/>
            <person name="Woodhouse M."/>
            <person name="Cannon E."/>
        </authorList>
    </citation>
    <scope>NUCLEOTIDE SEQUENCE [LARGE SCALE GENOMIC DNA]</scope>
    <source>
        <strain evidence="2">cv. B73</strain>
    </source>
</reference>
<feature type="region of interest" description="Disordered" evidence="1">
    <location>
        <begin position="285"/>
        <end position="321"/>
    </location>
</feature>
<organism evidence="2 3">
    <name type="scientific">Zea mays</name>
    <name type="common">Maize</name>
    <dbReference type="NCBI Taxonomy" id="4577"/>
    <lineage>
        <taxon>Eukaryota</taxon>
        <taxon>Viridiplantae</taxon>
        <taxon>Streptophyta</taxon>
        <taxon>Embryophyta</taxon>
        <taxon>Tracheophyta</taxon>
        <taxon>Spermatophyta</taxon>
        <taxon>Magnoliopsida</taxon>
        <taxon>Liliopsida</taxon>
        <taxon>Poales</taxon>
        <taxon>Poaceae</taxon>
        <taxon>PACMAD clade</taxon>
        <taxon>Panicoideae</taxon>
        <taxon>Andropogonodae</taxon>
        <taxon>Andropogoneae</taxon>
        <taxon>Tripsacinae</taxon>
        <taxon>Zea</taxon>
    </lineage>
</organism>
<evidence type="ECO:0000256" key="1">
    <source>
        <dbReference type="SAM" id="MobiDB-lite"/>
    </source>
</evidence>
<dbReference type="Gramene" id="Zm00001eb217640_T001">
    <property type="protein sequence ID" value="Zm00001eb217640_P001"/>
    <property type="gene ID" value="Zm00001eb217640"/>
</dbReference>
<dbReference type="EnsemblPlants" id="Zm00001eb217640_T001">
    <property type="protein sequence ID" value="Zm00001eb217640_P001"/>
    <property type="gene ID" value="Zm00001eb217640"/>
</dbReference>
<sequence>MPRSLQLKRNGKFLPVRRALLASPGVHACPVACRCRRERNELGFLAKMGAENNLRQEKKAFCSEEWNTTESVRQAAAQLRREGCPSTHHCSLQSALVQTLCVCELSAHGQMGDGRKGAGAGQGMSKAGLLSSCTCHVMSPLSCSSSAARSARTEPNKKQAMSAACLASEQTTADDAPRDDYEMMRRAMIPWTRTTAEQERLEGRQTGTTRGTRTWVVGGERGGRPEVAVPRVPPGRLVQLVHGVRGVRAHRVGLEAGAAGLDGAAVDAHLRARVVQVRLQLRVRGAGPRHAPPAAPGLRRAAPAPAPTPRRRGGGQPGVVGHAEVRVVQPERALRRGPGLEVLVVQREQVRLHRLPRHQRRAGAGPQVRHQVGHVRPGVLRRGAGLPGVAPGRPPRLRHHDVHVPVPGAHQRRLHGVQLRVEHVGVPDLGPAVHAPRVGLEQAEGQRVRPRVRLVREPRVRVDHERRAGPAEEPQDLLQLRSHVRVERARRRRVRLRHHAHGVHGGEPDPRGAAPRRRGGGAEVLHGREQRGAQGGVPGLQHLVADGHGGDGGRRDEGQHVGGQPPGRGRRVRGQRRDVAVRHAHHHGDAGPRQRADQPRVHAVQPHLGDGRRPEQPRRLVRRRQVVRHLAVVDADVRLRSCTRAMWRKQIRSRIIITNILPPTQSRLSIN</sequence>
<accession>A0A804P979</accession>
<feature type="compositionally biased region" description="Basic and acidic residues" evidence="1">
    <location>
        <begin position="548"/>
        <end position="559"/>
    </location>
</feature>
<feature type="compositionally biased region" description="Basic residues" evidence="1">
    <location>
        <begin position="493"/>
        <end position="502"/>
    </location>
</feature>
<name>A0A804P979_MAIZE</name>
<feature type="region of interest" description="Disordered" evidence="1">
    <location>
        <begin position="493"/>
        <end position="618"/>
    </location>
</feature>
<evidence type="ECO:0000313" key="3">
    <source>
        <dbReference type="Proteomes" id="UP000007305"/>
    </source>
</evidence>
<dbReference type="Proteomes" id="UP000007305">
    <property type="component" value="Chromosome 5"/>
</dbReference>
<protein>
    <submittedName>
        <fullName evidence="2">Uncharacterized protein</fullName>
    </submittedName>
</protein>
<dbReference type="AlphaFoldDB" id="A0A804P979"/>